<comment type="function">
    <text evidence="3 14 16">Endonuclease that specifically degrades the RNA of RNA-DNA hybrids.</text>
</comment>
<dbReference type="GO" id="GO:0004523">
    <property type="term" value="F:RNA-DNA hybrid ribonuclease activity"/>
    <property type="evidence" value="ECO:0007669"/>
    <property type="project" value="UniProtKB-UniRule"/>
</dbReference>
<dbReference type="GO" id="GO:0005737">
    <property type="term" value="C:cytoplasm"/>
    <property type="evidence" value="ECO:0007669"/>
    <property type="project" value="UniProtKB-SubCell"/>
</dbReference>
<dbReference type="SUPFAM" id="SSF53098">
    <property type="entry name" value="Ribonuclease H-like"/>
    <property type="match status" value="1"/>
</dbReference>
<name>A0A1B9F6Y7_9BACT</name>
<feature type="domain" description="RNase H type-2" evidence="17">
    <location>
        <begin position="25"/>
        <end position="207"/>
    </location>
</feature>
<dbReference type="GO" id="GO:0043137">
    <property type="term" value="P:DNA replication, removal of RNA primer"/>
    <property type="evidence" value="ECO:0007669"/>
    <property type="project" value="TreeGrafter"/>
</dbReference>
<dbReference type="InterPro" id="IPR012337">
    <property type="entry name" value="RNaseH-like_sf"/>
</dbReference>
<keyword evidence="12 14" id="KW-0378">Hydrolase</keyword>
<comment type="cofactor">
    <cofactor evidence="2">
        <name>Mg(2+)</name>
        <dbReference type="ChEBI" id="CHEBI:18420"/>
    </cofactor>
</comment>
<keyword evidence="8 14" id="KW-0963">Cytoplasm</keyword>
<evidence type="ECO:0000256" key="8">
    <source>
        <dbReference type="ARBA" id="ARBA00022490"/>
    </source>
</evidence>
<keyword evidence="19" id="KW-1185">Reference proteome</keyword>
<evidence type="ECO:0000256" key="1">
    <source>
        <dbReference type="ARBA" id="ARBA00000077"/>
    </source>
</evidence>
<dbReference type="PANTHER" id="PTHR10954:SF18">
    <property type="entry name" value="RIBONUCLEASE HII"/>
    <property type="match status" value="1"/>
</dbReference>
<feature type="binding site" evidence="14 15">
    <location>
        <position position="31"/>
    </location>
    <ligand>
        <name>a divalent metal cation</name>
        <dbReference type="ChEBI" id="CHEBI:60240"/>
    </ligand>
</feature>
<dbReference type="EMBL" id="MAGO01000004">
    <property type="protein sequence ID" value="OCC15709.1"/>
    <property type="molecule type" value="Genomic_DNA"/>
</dbReference>
<evidence type="ECO:0000256" key="2">
    <source>
        <dbReference type="ARBA" id="ARBA00001946"/>
    </source>
</evidence>
<comment type="cofactor">
    <cofactor evidence="14 15">
        <name>Mn(2+)</name>
        <dbReference type="ChEBI" id="CHEBI:29035"/>
    </cofactor>
    <cofactor evidence="14 15">
        <name>Mg(2+)</name>
        <dbReference type="ChEBI" id="CHEBI:18420"/>
    </cofactor>
    <text evidence="14 15">Manganese or magnesium. Binds 1 divalent metal ion per monomer in the absence of substrate. May bind a second metal ion after substrate binding.</text>
</comment>
<evidence type="ECO:0000256" key="12">
    <source>
        <dbReference type="ARBA" id="ARBA00022801"/>
    </source>
</evidence>
<evidence type="ECO:0000256" key="11">
    <source>
        <dbReference type="ARBA" id="ARBA00022759"/>
    </source>
</evidence>
<accession>A0A1B9F6Y7</accession>
<dbReference type="InterPro" id="IPR036397">
    <property type="entry name" value="RNaseH_sf"/>
</dbReference>
<feature type="binding site" evidence="14 15">
    <location>
        <position position="32"/>
    </location>
    <ligand>
        <name>a divalent metal cation</name>
        <dbReference type="ChEBI" id="CHEBI:60240"/>
    </ligand>
</feature>
<evidence type="ECO:0000256" key="10">
    <source>
        <dbReference type="ARBA" id="ARBA00022723"/>
    </source>
</evidence>
<dbReference type="GO" id="GO:0030145">
    <property type="term" value="F:manganese ion binding"/>
    <property type="evidence" value="ECO:0007669"/>
    <property type="project" value="UniProtKB-UniRule"/>
</dbReference>
<dbReference type="InterPro" id="IPR024567">
    <property type="entry name" value="RNase_HII/HIII_dom"/>
</dbReference>
<dbReference type="InterPro" id="IPR001352">
    <property type="entry name" value="RNase_HII/HIII"/>
</dbReference>
<evidence type="ECO:0000256" key="5">
    <source>
        <dbReference type="ARBA" id="ARBA00007383"/>
    </source>
</evidence>
<dbReference type="NCBIfam" id="NF000594">
    <property type="entry name" value="PRK00015.1-1"/>
    <property type="match status" value="1"/>
</dbReference>
<dbReference type="OrthoDB" id="9803420at2"/>
<evidence type="ECO:0000313" key="19">
    <source>
        <dbReference type="Proteomes" id="UP000093080"/>
    </source>
</evidence>
<evidence type="ECO:0000256" key="9">
    <source>
        <dbReference type="ARBA" id="ARBA00022722"/>
    </source>
</evidence>
<dbReference type="GO" id="GO:0003723">
    <property type="term" value="F:RNA binding"/>
    <property type="evidence" value="ECO:0007669"/>
    <property type="project" value="UniProtKB-UniRule"/>
</dbReference>
<comment type="catalytic activity">
    <reaction evidence="1 14 15 16">
        <text>Endonucleolytic cleavage to 5'-phosphomonoester.</text>
        <dbReference type="EC" id="3.1.26.4"/>
    </reaction>
</comment>
<feature type="binding site" evidence="14 15">
    <location>
        <position position="123"/>
    </location>
    <ligand>
        <name>a divalent metal cation</name>
        <dbReference type="ChEBI" id="CHEBI:60240"/>
    </ligand>
</feature>
<keyword evidence="9 14" id="KW-0540">Nuclease</keyword>
<protein>
    <recommendedName>
        <fullName evidence="7 14">Ribonuclease HII</fullName>
        <shortName evidence="14">RNase HII</shortName>
        <ecNumber evidence="6 14">3.1.26.4</ecNumber>
    </recommendedName>
</protein>
<evidence type="ECO:0000256" key="15">
    <source>
        <dbReference type="PROSITE-ProRule" id="PRU01319"/>
    </source>
</evidence>
<evidence type="ECO:0000259" key="17">
    <source>
        <dbReference type="PROSITE" id="PS51975"/>
    </source>
</evidence>
<dbReference type="AlphaFoldDB" id="A0A1B9F6Y7"/>
<reference evidence="18 19" key="1">
    <citation type="submission" date="2016-06" db="EMBL/GenBank/DDBJ databases">
        <title>Respiratory ammonification of nitrate coupled to the oxidation of elemental sulfur in deep-sea autotrophic thermophilic bacteria.</title>
        <authorList>
            <person name="Slobodkina G.B."/>
            <person name="Mardanov A.V."/>
            <person name="Ravin N.V."/>
            <person name="Frolova A.A."/>
            <person name="Viryasiv M.B."/>
            <person name="Chernyh N.A."/>
            <person name="Bonch-Osmolovskaya E.A."/>
            <person name="Slobodkin A.I."/>
        </authorList>
    </citation>
    <scope>NUCLEOTIDE SEQUENCE [LARGE SCALE GENOMIC DNA]</scope>
    <source>
        <strain evidence="18 19">S69</strain>
    </source>
</reference>
<comment type="similarity">
    <text evidence="5 14 16">Belongs to the RNase HII family.</text>
</comment>
<evidence type="ECO:0000256" key="4">
    <source>
        <dbReference type="ARBA" id="ARBA00004496"/>
    </source>
</evidence>
<evidence type="ECO:0000256" key="7">
    <source>
        <dbReference type="ARBA" id="ARBA00019179"/>
    </source>
</evidence>
<dbReference type="HAMAP" id="MF_00052_B">
    <property type="entry name" value="RNase_HII_B"/>
    <property type="match status" value="1"/>
</dbReference>
<sequence>MLFEAKSQCPDRLRFERLFWDQGLELVAGVDEVGRGCLAGPVVACAVVLPKGEIIEGIDDSKALSAKAREHLSVEIKKRAVAWSVKEIGPDDIDSLNILQASLKAMSLAVEALKPTPHAVLVDGNQPFPCQLPLRTIPKGDSLSQSVSAASIIAKVHRDQIMERLHNLYPHYNFFKNKGYPTKEHREALRRFGPCPIHRRSFRGVVQ</sequence>
<dbReference type="EC" id="3.1.26.4" evidence="6 14"/>
<keyword evidence="10 14" id="KW-0479">Metal-binding</keyword>
<evidence type="ECO:0000256" key="6">
    <source>
        <dbReference type="ARBA" id="ARBA00012180"/>
    </source>
</evidence>
<dbReference type="CDD" id="cd07182">
    <property type="entry name" value="RNase_HII_bacteria_HII_like"/>
    <property type="match status" value="1"/>
</dbReference>
<keyword evidence="11 14" id="KW-0255">Endonuclease</keyword>
<dbReference type="Proteomes" id="UP000093080">
    <property type="component" value="Unassembled WGS sequence"/>
</dbReference>
<evidence type="ECO:0000256" key="13">
    <source>
        <dbReference type="ARBA" id="ARBA00023211"/>
    </source>
</evidence>
<dbReference type="PATRIC" id="fig|1156395.6.peg.1077"/>
<evidence type="ECO:0000313" key="18">
    <source>
        <dbReference type="EMBL" id="OCC15709.1"/>
    </source>
</evidence>
<dbReference type="PANTHER" id="PTHR10954">
    <property type="entry name" value="RIBONUCLEASE H2 SUBUNIT A"/>
    <property type="match status" value="1"/>
</dbReference>
<dbReference type="RefSeq" id="WP_083186636.1">
    <property type="nucleotide sequence ID" value="NZ_MAGO01000004.1"/>
</dbReference>
<keyword evidence="13 14" id="KW-0464">Manganese</keyword>
<dbReference type="PROSITE" id="PS51975">
    <property type="entry name" value="RNASE_H_2"/>
    <property type="match status" value="1"/>
</dbReference>
<gene>
    <name evidence="14" type="primary">rnhB</name>
    <name evidence="18" type="ORF">DBT_1060</name>
</gene>
<dbReference type="STRING" id="1156395.DBT_1060"/>
<dbReference type="Pfam" id="PF01351">
    <property type="entry name" value="RNase_HII"/>
    <property type="match status" value="1"/>
</dbReference>
<dbReference type="GO" id="GO:0006298">
    <property type="term" value="P:mismatch repair"/>
    <property type="evidence" value="ECO:0007669"/>
    <property type="project" value="TreeGrafter"/>
</dbReference>
<organism evidence="18 19">
    <name type="scientific">Dissulfuribacter thermophilus</name>
    <dbReference type="NCBI Taxonomy" id="1156395"/>
    <lineage>
        <taxon>Bacteria</taxon>
        <taxon>Pseudomonadati</taxon>
        <taxon>Thermodesulfobacteriota</taxon>
        <taxon>Dissulfuribacteria</taxon>
        <taxon>Dissulfuribacterales</taxon>
        <taxon>Dissulfuribacteraceae</taxon>
        <taxon>Dissulfuribacter</taxon>
    </lineage>
</organism>
<comment type="subcellular location">
    <subcellularLocation>
        <location evidence="4 14">Cytoplasm</location>
    </subcellularLocation>
</comment>
<evidence type="ECO:0000256" key="16">
    <source>
        <dbReference type="RuleBase" id="RU003515"/>
    </source>
</evidence>
<dbReference type="NCBIfam" id="NF000595">
    <property type="entry name" value="PRK00015.1-3"/>
    <property type="match status" value="1"/>
</dbReference>
<evidence type="ECO:0000256" key="14">
    <source>
        <dbReference type="HAMAP-Rule" id="MF_00052"/>
    </source>
</evidence>
<comment type="caution">
    <text evidence="18">The sequence shown here is derived from an EMBL/GenBank/DDBJ whole genome shotgun (WGS) entry which is preliminary data.</text>
</comment>
<dbReference type="GO" id="GO:0032299">
    <property type="term" value="C:ribonuclease H2 complex"/>
    <property type="evidence" value="ECO:0007669"/>
    <property type="project" value="TreeGrafter"/>
</dbReference>
<dbReference type="InterPro" id="IPR022898">
    <property type="entry name" value="RNase_HII"/>
</dbReference>
<dbReference type="Gene3D" id="3.30.420.10">
    <property type="entry name" value="Ribonuclease H-like superfamily/Ribonuclease H"/>
    <property type="match status" value="1"/>
</dbReference>
<evidence type="ECO:0000256" key="3">
    <source>
        <dbReference type="ARBA" id="ARBA00004065"/>
    </source>
</evidence>
<proteinExistence type="inferred from homology"/>